<keyword evidence="6 8" id="KW-0408">Iron</keyword>
<comment type="similarity">
    <text evidence="2 8">Belongs to the plant globin family.</text>
</comment>
<dbReference type="InterPro" id="IPR009050">
    <property type="entry name" value="Globin-like_sf"/>
</dbReference>
<dbReference type="GO" id="GO:0046872">
    <property type="term" value="F:metal ion binding"/>
    <property type="evidence" value="ECO:0007669"/>
    <property type="project" value="UniProtKB-KW"/>
</dbReference>
<organism evidence="10">
    <name type="scientific">Salvia splendens</name>
    <name type="common">Scarlet sage</name>
    <dbReference type="NCBI Taxonomy" id="180675"/>
    <lineage>
        <taxon>Eukaryota</taxon>
        <taxon>Viridiplantae</taxon>
        <taxon>Streptophyta</taxon>
        <taxon>Embryophyta</taxon>
        <taxon>Tracheophyta</taxon>
        <taxon>Spermatophyta</taxon>
        <taxon>Magnoliopsida</taxon>
        <taxon>eudicotyledons</taxon>
        <taxon>Gunneridae</taxon>
        <taxon>Pentapetalae</taxon>
        <taxon>asterids</taxon>
        <taxon>lamiids</taxon>
        <taxon>Lamiales</taxon>
        <taxon>Lamiaceae</taxon>
        <taxon>Nepetoideae</taxon>
        <taxon>Mentheae</taxon>
        <taxon>Salviinae</taxon>
        <taxon>Salvia</taxon>
        <taxon>Salvia subgen. Calosphace</taxon>
        <taxon>core Calosphace</taxon>
    </lineage>
</organism>
<dbReference type="Pfam" id="PF00042">
    <property type="entry name" value="Globin"/>
    <property type="match status" value="1"/>
</dbReference>
<dbReference type="GO" id="GO:0020037">
    <property type="term" value="F:heme binding"/>
    <property type="evidence" value="ECO:0007669"/>
    <property type="project" value="InterPro"/>
</dbReference>
<evidence type="ECO:0000256" key="4">
    <source>
        <dbReference type="ARBA" id="ARBA00022723"/>
    </source>
</evidence>
<dbReference type="PANTHER" id="PTHR22924:SF39">
    <property type="entry name" value="NON-SYMBIOTIC HEMOGLOBIN 1"/>
    <property type="match status" value="1"/>
</dbReference>
<dbReference type="InterPro" id="IPR019824">
    <property type="entry name" value="Leghaemoglobin_Fe_BS"/>
</dbReference>
<dbReference type="InterPro" id="IPR000971">
    <property type="entry name" value="Globin"/>
</dbReference>
<keyword evidence="4 8" id="KW-0479">Metal-binding</keyword>
<evidence type="ECO:0000256" key="5">
    <source>
        <dbReference type="ARBA" id="ARBA00023002"/>
    </source>
</evidence>
<evidence type="ECO:0000256" key="8">
    <source>
        <dbReference type="RuleBase" id="RU000625"/>
    </source>
</evidence>
<dbReference type="PANTHER" id="PTHR22924">
    <property type="entry name" value="LEGHEMOGLOBIN-RELATED"/>
    <property type="match status" value="1"/>
</dbReference>
<dbReference type="Gene3D" id="1.10.490.10">
    <property type="entry name" value="Globins"/>
    <property type="match status" value="1"/>
</dbReference>
<keyword evidence="5" id="KW-0560">Oxidoreductase</keyword>
<keyword evidence="3 8" id="KW-0349">Heme</keyword>
<evidence type="ECO:0000256" key="1">
    <source>
        <dbReference type="ARBA" id="ARBA00001970"/>
    </source>
</evidence>
<evidence type="ECO:0000256" key="3">
    <source>
        <dbReference type="ARBA" id="ARBA00022617"/>
    </source>
</evidence>
<dbReference type="GO" id="GO:0016491">
    <property type="term" value="F:oxidoreductase activity"/>
    <property type="evidence" value="ECO:0007669"/>
    <property type="project" value="UniProtKB-KW"/>
</dbReference>
<evidence type="ECO:0000259" key="9">
    <source>
        <dbReference type="PROSITE" id="PS01033"/>
    </source>
</evidence>
<proteinExistence type="inferred from homology"/>
<feature type="domain" description="Globin" evidence="9">
    <location>
        <begin position="67"/>
        <end position="150"/>
    </location>
</feature>
<evidence type="ECO:0000256" key="6">
    <source>
        <dbReference type="ARBA" id="ARBA00023004"/>
    </source>
</evidence>
<dbReference type="AlphaFoldDB" id="A0A8X8YTS8"/>
<dbReference type="GO" id="GO:0019825">
    <property type="term" value="F:oxygen binding"/>
    <property type="evidence" value="ECO:0007669"/>
    <property type="project" value="InterPro"/>
</dbReference>
<evidence type="ECO:0000256" key="7">
    <source>
        <dbReference type="ARBA" id="ARBA00048118"/>
    </source>
</evidence>
<dbReference type="InterPro" id="IPR012292">
    <property type="entry name" value="Globin/Proto"/>
</dbReference>
<comment type="caution">
    <text evidence="10">The sequence shown here is derived from an EMBL/GenBank/DDBJ whole genome shotgun (WGS) entry which is preliminary data.</text>
</comment>
<evidence type="ECO:0000313" key="10">
    <source>
        <dbReference type="EMBL" id="KAG6382586.1"/>
    </source>
</evidence>
<dbReference type="EMBL" id="PNBA02001007">
    <property type="protein sequence ID" value="KAG6382586.1"/>
    <property type="molecule type" value="Genomic_DNA"/>
</dbReference>
<name>A0A8X8YTS8_SALSN</name>
<gene>
    <name evidence="10" type="ORF">SASPL_157745</name>
</gene>
<keyword evidence="11" id="KW-1185">Reference proteome</keyword>
<dbReference type="InterPro" id="IPR001032">
    <property type="entry name" value="Leghaemoglobin-like"/>
</dbReference>
<dbReference type="Proteomes" id="UP000298416">
    <property type="component" value="Unassembled WGS sequence"/>
</dbReference>
<dbReference type="PRINTS" id="PR00188">
    <property type="entry name" value="PLANTGLOBIN"/>
</dbReference>
<dbReference type="PROSITE" id="PS01033">
    <property type="entry name" value="GLOBIN"/>
    <property type="match status" value="1"/>
</dbReference>
<comment type="cofactor">
    <cofactor evidence="1">
        <name>heme b</name>
        <dbReference type="ChEBI" id="CHEBI:60344"/>
    </cofactor>
</comment>
<evidence type="ECO:0000256" key="2">
    <source>
        <dbReference type="ARBA" id="ARBA00007609"/>
    </source>
</evidence>
<dbReference type="SUPFAM" id="SSF46458">
    <property type="entry name" value="Globin-like"/>
    <property type="match status" value="1"/>
</dbReference>
<protein>
    <recommendedName>
        <fullName evidence="9">Globin domain-containing protein</fullName>
    </recommendedName>
</protein>
<reference evidence="10" key="2">
    <citation type="submission" date="2020-08" db="EMBL/GenBank/DDBJ databases">
        <title>Plant Genome Project.</title>
        <authorList>
            <person name="Zhang R.-G."/>
        </authorList>
    </citation>
    <scope>NUCLEOTIDE SEQUENCE</scope>
    <source>
        <strain evidence="10">Huo1</strain>
        <tissue evidence="10">Leaf</tissue>
    </source>
</reference>
<sequence length="150" mass="16857">MLGTAAKTAITVQRRDEEKGSGAECPPGKVPVVENGETRCVVKERVEVPFESVVSAPNVSYGYVVIMFTKEERSSVKSWNLMKKDAAEWGLKFFLKIFEIAPSAQKIFPFLRDSNVPLEQNPKLKPHAKSVFVMVSFNFFNELLAKFVII</sequence>
<evidence type="ECO:0000313" key="11">
    <source>
        <dbReference type="Proteomes" id="UP000298416"/>
    </source>
</evidence>
<comment type="catalytic activity">
    <reaction evidence="7">
        <text>Fe(III)-heme b-[protein] + nitric oxide + H2O = Fe(II)-heme b-[protein] + nitrite + 2 H(+)</text>
        <dbReference type="Rhea" id="RHEA:77711"/>
        <dbReference type="Rhea" id="RHEA-COMP:18975"/>
        <dbReference type="Rhea" id="RHEA-COMP:18976"/>
        <dbReference type="ChEBI" id="CHEBI:15377"/>
        <dbReference type="ChEBI" id="CHEBI:15378"/>
        <dbReference type="ChEBI" id="CHEBI:16301"/>
        <dbReference type="ChEBI" id="CHEBI:16480"/>
        <dbReference type="ChEBI" id="CHEBI:55376"/>
        <dbReference type="ChEBI" id="CHEBI:60344"/>
    </reaction>
    <physiologicalReaction direction="right-to-left" evidence="7">
        <dbReference type="Rhea" id="RHEA:77713"/>
    </physiologicalReaction>
</comment>
<accession>A0A8X8YTS8</accession>
<reference evidence="10" key="1">
    <citation type="submission" date="2018-01" db="EMBL/GenBank/DDBJ databases">
        <authorList>
            <person name="Mao J.F."/>
        </authorList>
    </citation>
    <scope>NUCLEOTIDE SEQUENCE</scope>
    <source>
        <strain evidence="10">Huo1</strain>
        <tissue evidence="10">Leaf</tissue>
    </source>
</reference>
<dbReference type="PROSITE" id="PS00208">
    <property type="entry name" value="PLANT_GLOBIN"/>
    <property type="match status" value="1"/>
</dbReference>